<organism evidence="2 3">
    <name type="scientific">Candidatus Roizmanbacteria bacterium CG_4_10_14_0_2_um_filter_39_13</name>
    <dbReference type="NCBI Taxonomy" id="1974825"/>
    <lineage>
        <taxon>Bacteria</taxon>
        <taxon>Candidatus Roizmaniibacteriota</taxon>
    </lineage>
</organism>
<accession>A0A2M7TX80</accession>
<comment type="caution">
    <text evidence="2">The sequence shown here is derived from an EMBL/GenBank/DDBJ whole genome shotgun (WGS) entry which is preliminary data.</text>
</comment>
<proteinExistence type="predicted"/>
<name>A0A2M7TX80_9BACT</name>
<protein>
    <submittedName>
        <fullName evidence="2">Uncharacterized protein</fullName>
    </submittedName>
</protein>
<gene>
    <name evidence="2" type="ORF">COY16_04255</name>
</gene>
<reference evidence="3" key="1">
    <citation type="submission" date="2017-09" db="EMBL/GenBank/DDBJ databases">
        <title>Depth-based differentiation of microbial function through sediment-hosted aquifers and enrichment of novel symbionts in the deep terrestrial subsurface.</title>
        <authorList>
            <person name="Probst A.J."/>
            <person name="Ladd B."/>
            <person name="Jarett J.K."/>
            <person name="Geller-Mcgrath D.E."/>
            <person name="Sieber C.M.K."/>
            <person name="Emerson J.B."/>
            <person name="Anantharaman K."/>
            <person name="Thomas B.C."/>
            <person name="Malmstrom R."/>
            <person name="Stieglmeier M."/>
            <person name="Klingl A."/>
            <person name="Woyke T."/>
            <person name="Ryan C.M."/>
            <person name="Banfield J.F."/>
        </authorList>
    </citation>
    <scope>NUCLEOTIDE SEQUENCE [LARGE SCALE GENOMIC DNA]</scope>
</reference>
<evidence type="ECO:0000313" key="2">
    <source>
        <dbReference type="EMBL" id="PIZ62429.1"/>
    </source>
</evidence>
<sequence length="446" mass="49161">MQKSNRSTAFVIASLVLGLLLGIIVSVSTGTVKAAPTWDPPTNCDLAIDLLVWDRYDLPDGYSITCQELIDDQQFLVQVYPKGIIVIEFWHPGMLKSGWPSQLDYWVGHAEPENPGDCDVTTQGETRRVVCAHQGATIMTDGVTFWVKSPLVTEPIPTDTALPCPPILCDTPTVTATVTLTPTVTPSVTPTASATPTPTNSPEPTATPTASPTVEPIEPYYELIPWGEQGDKVALFFDPGTTNEYPFDSSTKVMFSTWDFPSVIITTDETPCWEIGLCGFSWTPAENAQYDGGILQGLRIPDATYPLTTTLPGWRVDGQWFLRGDLQNPDNPSGTISIEAPDSVIQGDQSTVTFRWVGQPNEIEGYRLCGQIGAWGHDPKCTISPLQAEMTVQDTLDYQAPGEYQLLVWIEKLVGRQWVFYKPTGTESKQVTFHWANEIFIPQVQR</sequence>
<dbReference type="AlphaFoldDB" id="A0A2M7TX80"/>
<evidence type="ECO:0000313" key="3">
    <source>
        <dbReference type="Proteomes" id="UP000228503"/>
    </source>
</evidence>
<dbReference type="Proteomes" id="UP000228503">
    <property type="component" value="Unassembled WGS sequence"/>
</dbReference>
<feature type="region of interest" description="Disordered" evidence="1">
    <location>
        <begin position="183"/>
        <end position="214"/>
    </location>
</feature>
<evidence type="ECO:0000256" key="1">
    <source>
        <dbReference type="SAM" id="MobiDB-lite"/>
    </source>
</evidence>
<dbReference type="EMBL" id="PFOB01000055">
    <property type="protein sequence ID" value="PIZ62429.1"/>
    <property type="molecule type" value="Genomic_DNA"/>
</dbReference>